<feature type="transmembrane region" description="Helical" evidence="8">
    <location>
        <begin position="126"/>
        <end position="143"/>
    </location>
</feature>
<dbReference type="GO" id="GO:0016020">
    <property type="term" value="C:membrane"/>
    <property type="evidence" value="ECO:0007669"/>
    <property type="project" value="UniProtKB-SubCell"/>
</dbReference>
<evidence type="ECO:0000259" key="9">
    <source>
        <dbReference type="PROSITE" id="PS50850"/>
    </source>
</evidence>
<dbReference type="EMBL" id="QGNW01000010">
    <property type="protein sequence ID" value="RVX18728.1"/>
    <property type="molecule type" value="Genomic_DNA"/>
</dbReference>
<keyword evidence="6 8" id="KW-1133">Transmembrane helix</keyword>
<dbReference type="Gene3D" id="1.20.1250.20">
    <property type="entry name" value="MFS general substrate transporter like domains"/>
    <property type="match status" value="1"/>
</dbReference>
<protein>
    <submittedName>
        <fullName evidence="10">Sugar transporter ERD6-like 5</fullName>
    </submittedName>
</protein>
<comment type="similarity">
    <text evidence="2">Belongs to the major facilitator superfamily. Sugar transporter (TC 2.A.1.1) family.</text>
</comment>
<feature type="domain" description="Major facilitator superfamily (MFS) profile" evidence="9">
    <location>
        <begin position="89"/>
        <end position="563"/>
    </location>
</feature>
<evidence type="ECO:0000313" key="10">
    <source>
        <dbReference type="EMBL" id="RVX18728.1"/>
    </source>
</evidence>
<evidence type="ECO:0000256" key="2">
    <source>
        <dbReference type="ARBA" id="ARBA00010992"/>
    </source>
</evidence>
<dbReference type="InterPro" id="IPR044775">
    <property type="entry name" value="MFS_ERD6/Tret1-like"/>
</dbReference>
<dbReference type="InterPro" id="IPR050549">
    <property type="entry name" value="MFS_Trehalose_Transporter"/>
</dbReference>
<dbReference type="PANTHER" id="PTHR48021">
    <property type="match status" value="1"/>
</dbReference>
<proteinExistence type="inferred from homology"/>
<dbReference type="InterPro" id="IPR020846">
    <property type="entry name" value="MFS_dom"/>
</dbReference>
<comment type="subcellular location">
    <subcellularLocation>
        <location evidence="1">Membrane</location>
        <topology evidence="1">Multi-pass membrane protein</topology>
    </subcellularLocation>
</comment>
<evidence type="ECO:0000256" key="5">
    <source>
        <dbReference type="ARBA" id="ARBA00022692"/>
    </source>
</evidence>
<comment type="caution">
    <text evidence="10">The sequence shown here is derived from an EMBL/GenBank/DDBJ whole genome shotgun (WGS) entry which is preliminary data.</text>
</comment>
<dbReference type="PANTHER" id="PTHR48021:SF48">
    <property type="entry name" value="MAJOR FACILITATOR SUPERFAMILY (MFS) PROFILE DOMAIN-CONTAINING PROTEIN"/>
    <property type="match status" value="1"/>
</dbReference>
<dbReference type="PROSITE" id="PS50850">
    <property type="entry name" value="MFS"/>
    <property type="match status" value="1"/>
</dbReference>
<feature type="transmembrane region" description="Helical" evidence="8">
    <location>
        <begin position="184"/>
        <end position="201"/>
    </location>
</feature>
<keyword evidence="7 8" id="KW-0472">Membrane</keyword>
<dbReference type="FunFam" id="1.20.1250.20:FF:000043">
    <property type="entry name" value="sugar transporter ERD6-like 6"/>
    <property type="match status" value="1"/>
</dbReference>
<evidence type="ECO:0000256" key="3">
    <source>
        <dbReference type="ARBA" id="ARBA00022448"/>
    </source>
</evidence>
<dbReference type="OrthoDB" id="6612291at2759"/>
<feature type="transmembrane region" description="Helical" evidence="8">
    <location>
        <begin position="155"/>
        <end position="172"/>
    </location>
</feature>
<feature type="transmembrane region" description="Helical" evidence="8">
    <location>
        <begin position="357"/>
        <end position="377"/>
    </location>
</feature>
<dbReference type="AlphaFoldDB" id="A0A438KC27"/>
<evidence type="ECO:0000256" key="1">
    <source>
        <dbReference type="ARBA" id="ARBA00004141"/>
    </source>
</evidence>
<evidence type="ECO:0000256" key="7">
    <source>
        <dbReference type="ARBA" id="ARBA00023136"/>
    </source>
</evidence>
<organism evidence="10 11">
    <name type="scientific">Vitis vinifera</name>
    <name type="common">Grape</name>
    <dbReference type="NCBI Taxonomy" id="29760"/>
    <lineage>
        <taxon>Eukaryota</taxon>
        <taxon>Viridiplantae</taxon>
        <taxon>Streptophyta</taxon>
        <taxon>Embryophyta</taxon>
        <taxon>Tracheophyta</taxon>
        <taxon>Spermatophyta</taxon>
        <taxon>Magnoliopsida</taxon>
        <taxon>eudicotyledons</taxon>
        <taxon>Gunneridae</taxon>
        <taxon>Pentapetalae</taxon>
        <taxon>rosids</taxon>
        <taxon>Vitales</taxon>
        <taxon>Vitaceae</taxon>
        <taxon>Viteae</taxon>
        <taxon>Vitis</taxon>
    </lineage>
</organism>
<evidence type="ECO:0000313" key="11">
    <source>
        <dbReference type="Proteomes" id="UP000288805"/>
    </source>
</evidence>
<dbReference type="SUPFAM" id="SSF103473">
    <property type="entry name" value="MFS general substrate transporter"/>
    <property type="match status" value="1"/>
</dbReference>
<evidence type="ECO:0000256" key="8">
    <source>
        <dbReference type="SAM" id="Phobius"/>
    </source>
</evidence>
<feature type="transmembrane region" description="Helical" evidence="8">
    <location>
        <begin position="322"/>
        <end position="345"/>
    </location>
</feature>
<dbReference type="Proteomes" id="UP000288805">
    <property type="component" value="Unassembled WGS sequence"/>
</dbReference>
<reference evidence="10 11" key="1">
    <citation type="journal article" date="2018" name="PLoS Genet.">
        <title>Population sequencing reveals clonal diversity and ancestral inbreeding in the grapevine cultivar Chardonnay.</title>
        <authorList>
            <person name="Roach M.J."/>
            <person name="Johnson D.L."/>
            <person name="Bohlmann J."/>
            <person name="van Vuuren H.J."/>
            <person name="Jones S.J."/>
            <person name="Pretorius I.S."/>
            <person name="Schmidt S.A."/>
            <person name="Borneman A.R."/>
        </authorList>
    </citation>
    <scope>NUCLEOTIDE SEQUENCE [LARGE SCALE GENOMIC DNA]</scope>
    <source>
        <strain evidence="11">cv. Chardonnay</strain>
        <tissue evidence="10">Leaf</tissue>
    </source>
</reference>
<keyword evidence="5 8" id="KW-0812">Transmembrane</keyword>
<evidence type="ECO:0000256" key="6">
    <source>
        <dbReference type="ARBA" id="ARBA00022989"/>
    </source>
</evidence>
<feature type="transmembrane region" description="Helical" evidence="8">
    <location>
        <begin position="237"/>
        <end position="258"/>
    </location>
</feature>
<feature type="transmembrane region" description="Helical" evidence="8">
    <location>
        <begin position="213"/>
        <end position="231"/>
    </location>
</feature>
<dbReference type="PRINTS" id="PR00171">
    <property type="entry name" value="SUGRTRNSPORT"/>
</dbReference>
<dbReference type="Pfam" id="PF00083">
    <property type="entry name" value="Sugar_tr"/>
    <property type="match status" value="1"/>
</dbReference>
<dbReference type="GO" id="GO:0051119">
    <property type="term" value="F:sugar transmembrane transporter activity"/>
    <property type="evidence" value="ECO:0007669"/>
    <property type="project" value="InterPro"/>
</dbReference>
<sequence>MAPFASPYGYKGMKTAVPDQPFELFICLKSSSRSSFIFHFLYILPVRMERASMEEGLLVEEKTADKYGGIGGSDDGDSSSSITAAVVFSTAVAVCASFTYGCAAGYTSPAESGIIDDLTLSVAEYSFFGSILTIGGILGAAISGKITDLIGRRGTMWFSEIFCTMGWLAIAFAKDHWWLDLGRLSIGFGIGLICYVVPVYIAEITPQNIRGGFTSAHMLMICCGFSLTFFVGTIISWRILALIGAIPCILQVIGLFFIPESPRWLAKVGREEDLVAALRRLRGVNADISQEAAEIQDYTEAFQHLSEARILDLLQRRYAHSLIVGVGLMVLQQFGGSNAIAYYASAIFESADFSSTFGIRAMAILQIPVTLLAVFLIDKCGRRPLLMVSAAGMCLSCLVVALSFLLQDLHQWKEITPILVLIGILAYTASFSMGVAGLPWVVMSEIFPINIKGSAGSLVTLSNWFCSWITTYTFNFVFEWSSAGDLSLPLHVSPDIGMHRRELFMAVVLVQEHSCCSQLSAVQLSYLLQSCCQKPRGEGSKKYSNNDWMSAVMKILFLLSDIS</sequence>
<keyword evidence="4 10" id="KW-0762">Sugar transport</keyword>
<dbReference type="InterPro" id="IPR003663">
    <property type="entry name" value="Sugar/inositol_transpt"/>
</dbReference>
<keyword evidence="3" id="KW-0813">Transport</keyword>
<gene>
    <name evidence="10" type="primary">VvCHDp000212_3</name>
    <name evidence="10" type="ORF">CK203_006969</name>
</gene>
<dbReference type="CDD" id="cd17358">
    <property type="entry name" value="MFS_GLUT6_8_Class3_like"/>
    <property type="match status" value="1"/>
</dbReference>
<dbReference type="InterPro" id="IPR005828">
    <property type="entry name" value="MFS_sugar_transport-like"/>
</dbReference>
<dbReference type="InterPro" id="IPR036259">
    <property type="entry name" value="MFS_trans_sf"/>
</dbReference>
<accession>A0A438KC27</accession>
<feature type="transmembrane region" description="Helical" evidence="8">
    <location>
        <begin position="82"/>
        <end position="106"/>
    </location>
</feature>
<feature type="transmembrane region" description="Helical" evidence="8">
    <location>
        <begin position="384"/>
        <end position="406"/>
    </location>
</feature>
<feature type="transmembrane region" description="Helical" evidence="8">
    <location>
        <begin position="418"/>
        <end position="442"/>
    </location>
</feature>
<evidence type="ECO:0000256" key="4">
    <source>
        <dbReference type="ARBA" id="ARBA00022597"/>
    </source>
</evidence>
<name>A0A438KC27_VITVI</name>